<protein>
    <submittedName>
        <fullName evidence="2">Uncharacterized protein</fullName>
    </submittedName>
</protein>
<evidence type="ECO:0000313" key="3">
    <source>
        <dbReference type="Proteomes" id="UP000585474"/>
    </source>
</evidence>
<keyword evidence="3" id="KW-1185">Reference proteome</keyword>
<comment type="caution">
    <text evidence="2">The sequence shown here is derived from an EMBL/GenBank/DDBJ whole genome shotgun (WGS) entry which is preliminary data.</text>
</comment>
<accession>A0A7J0G8J6</accession>
<dbReference type="OrthoDB" id="1686972at2759"/>
<feature type="region of interest" description="Disordered" evidence="1">
    <location>
        <begin position="1"/>
        <end position="59"/>
    </location>
</feature>
<name>A0A7J0G8J6_9ERIC</name>
<gene>
    <name evidence="2" type="ORF">Acr_18g0012220</name>
</gene>
<dbReference type="EMBL" id="BJWL01000018">
    <property type="protein sequence ID" value="GFZ07052.1"/>
    <property type="molecule type" value="Genomic_DNA"/>
</dbReference>
<evidence type="ECO:0000313" key="2">
    <source>
        <dbReference type="EMBL" id="GFZ07052.1"/>
    </source>
</evidence>
<evidence type="ECO:0000256" key="1">
    <source>
        <dbReference type="SAM" id="MobiDB-lite"/>
    </source>
</evidence>
<proteinExistence type="predicted"/>
<organism evidence="2 3">
    <name type="scientific">Actinidia rufa</name>
    <dbReference type="NCBI Taxonomy" id="165716"/>
    <lineage>
        <taxon>Eukaryota</taxon>
        <taxon>Viridiplantae</taxon>
        <taxon>Streptophyta</taxon>
        <taxon>Embryophyta</taxon>
        <taxon>Tracheophyta</taxon>
        <taxon>Spermatophyta</taxon>
        <taxon>Magnoliopsida</taxon>
        <taxon>eudicotyledons</taxon>
        <taxon>Gunneridae</taxon>
        <taxon>Pentapetalae</taxon>
        <taxon>asterids</taxon>
        <taxon>Ericales</taxon>
        <taxon>Actinidiaceae</taxon>
        <taxon>Actinidia</taxon>
    </lineage>
</organism>
<sequence length="123" mass="12992">MGKASRWFRGLLGLKKDDARRRNRRLRSRQRGDGASSNHSKREDRHGTAPPGYADVDGDPSKHAIAVAAATAAVAEAAVAAAQAAEAVVRLTSSGRSNAGAVTQRRTLAAQAMGFVRSTGRRL</sequence>
<reference evidence="2 3" key="1">
    <citation type="submission" date="2019-07" db="EMBL/GenBank/DDBJ databases">
        <title>De Novo Assembly of kiwifruit Actinidia rufa.</title>
        <authorList>
            <person name="Sugita-Konishi S."/>
            <person name="Sato K."/>
            <person name="Mori E."/>
            <person name="Abe Y."/>
            <person name="Kisaki G."/>
            <person name="Hamano K."/>
            <person name="Suezawa K."/>
            <person name="Otani M."/>
            <person name="Fukuda T."/>
            <person name="Manabe T."/>
            <person name="Gomi K."/>
            <person name="Tabuchi M."/>
            <person name="Akimitsu K."/>
            <person name="Kataoka I."/>
        </authorList>
    </citation>
    <scope>NUCLEOTIDE SEQUENCE [LARGE SCALE GENOMIC DNA]</scope>
    <source>
        <strain evidence="3">cv. Fuchu</strain>
    </source>
</reference>
<dbReference type="Proteomes" id="UP000585474">
    <property type="component" value="Unassembled WGS sequence"/>
</dbReference>
<dbReference type="AlphaFoldDB" id="A0A7J0G8J6"/>